<protein>
    <recommendedName>
        <fullName evidence="1">DUF6924 domain-containing protein</fullName>
    </recommendedName>
</protein>
<feature type="domain" description="DUF6924" evidence="1">
    <location>
        <begin position="12"/>
        <end position="152"/>
    </location>
</feature>
<name>A0A918YV13_9ACTN</name>
<sequence>MLPAVVGRRDAALVIRTDFGDAAAWRAVRAELSKPWGDGDLEPYVHVVDDPAWDGADADAVVAAVSVDEELNVVFLADSTTMRDHDRTLLAVAVLTRDECGSDEEFEASGGRVRTVAAGIEDIHANLSIANLDFADVRDAARLDPAGVFRSF</sequence>
<accession>A0A918YV13</accession>
<evidence type="ECO:0000313" key="3">
    <source>
        <dbReference type="Proteomes" id="UP000617734"/>
    </source>
</evidence>
<dbReference type="Proteomes" id="UP000617734">
    <property type="component" value="Unassembled WGS sequence"/>
</dbReference>
<organism evidence="2 3">
    <name type="scientific">Kitasatospora indigofera</name>
    <dbReference type="NCBI Taxonomy" id="67307"/>
    <lineage>
        <taxon>Bacteria</taxon>
        <taxon>Bacillati</taxon>
        <taxon>Actinomycetota</taxon>
        <taxon>Actinomycetes</taxon>
        <taxon>Kitasatosporales</taxon>
        <taxon>Streptomycetaceae</taxon>
        <taxon>Kitasatospora</taxon>
    </lineage>
</organism>
<comment type="caution">
    <text evidence="2">The sequence shown here is derived from an EMBL/GenBank/DDBJ whole genome shotgun (WGS) entry which is preliminary data.</text>
</comment>
<gene>
    <name evidence="2" type="ORF">GCM10018781_75430</name>
</gene>
<evidence type="ECO:0000313" key="2">
    <source>
        <dbReference type="EMBL" id="GHE24769.1"/>
    </source>
</evidence>
<evidence type="ECO:0000259" key="1">
    <source>
        <dbReference type="Pfam" id="PF21962"/>
    </source>
</evidence>
<dbReference type="AlphaFoldDB" id="A0A918YV13"/>
<proteinExistence type="predicted"/>
<reference evidence="2" key="1">
    <citation type="journal article" date="2014" name="Int. J. Syst. Evol. Microbiol.">
        <title>Complete genome sequence of Corynebacterium casei LMG S-19264T (=DSM 44701T), isolated from a smear-ripened cheese.</title>
        <authorList>
            <consortium name="US DOE Joint Genome Institute (JGI-PGF)"/>
            <person name="Walter F."/>
            <person name="Albersmeier A."/>
            <person name="Kalinowski J."/>
            <person name="Ruckert C."/>
        </authorList>
    </citation>
    <scope>NUCLEOTIDE SEQUENCE</scope>
    <source>
        <strain evidence="2">JCM 4646</strain>
    </source>
</reference>
<reference evidence="2" key="2">
    <citation type="submission" date="2020-09" db="EMBL/GenBank/DDBJ databases">
        <authorList>
            <person name="Sun Q."/>
            <person name="Ohkuma M."/>
        </authorList>
    </citation>
    <scope>NUCLEOTIDE SEQUENCE</scope>
    <source>
        <strain evidence="2">JCM 4646</strain>
    </source>
</reference>
<dbReference type="InterPro" id="IPR053832">
    <property type="entry name" value="DUF6924"/>
</dbReference>
<dbReference type="Pfam" id="PF21962">
    <property type="entry name" value="DUF6924"/>
    <property type="match status" value="1"/>
</dbReference>
<dbReference type="EMBL" id="BNBO01000078">
    <property type="protein sequence ID" value="GHE24769.1"/>
    <property type="molecule type" value="Genomic_DNA"/>
</dbReference>
<keyword evidence="3" id="KW-1185">Reference proteome</keyword>